<evidence type="ECO:0000313" key="4">
    <source>
        <dbReference type="Proteomes" id="UP000182192"/>
    </source>
</evidence>
<protein>
    <recommendedName>
        <fullName evidence="5">DUF2828 domain-containing protein</fullName>
    </recommendedName>
</protein>
<evidence type="ECO:0000313" key="3">
    <source>
        <dbReference type="EMBL" id="SFD21480.1"/>
    </source>
</evidence>
<evidence type="ECO:0000259" key="2">
    <source>
        <dbReference type="Pfam" id="PF25043"/>
    </source>
</evidence>
<dbReference type="Pfam" id="PF25043">
    <property type="entry name" value="DUF7788"/>
    <property type="match status" value="1"/>
</dbReference>
<feature type="domain" description="DUF2828" evidence="1">
    <location>
        <begin position="14"/>
        <end position="122"/>
    </location>
</feature>
<sequence>MLNFLKKEANITLTENGGTAFRSSGSYCLDMFFKAGAMRNSSEEEIAQTVIRAYTEAPEKTMKTIFFARDARGGLGERRFFRCAISALAEFAPESVRKNIPLFSEYGRYDDLCILLGTALEKDAAGVIKAQLNNDIKAMHENQPASLLAKWLPSVNASSKITRNMGRRMAALLEMSEPAYRKTLSALRKYTDILENRLRERDYTFRYEVQPSCAMFKYRNAFIRNDGERYTEYLNKVNKGEAKLNAGRLYPYNIVRAVLNGGISTEERLSLDTAWKSLPDLTAAKGENALAVIDGSGSMTWGMGDIRPIDAALSLGIYFAEHNKGVFADHFITFSKSPRLVKIEGKDIVDKVKFCSTFNEVANTDLEAVFTLILRTAVNNKVKQEEMPSKLYIISDMQFDGCIIGGNSEPMFREMRKLYRRYSYELPEVIFWNVNSRCDSIPVTRSETGAALVSGYSPAVFDMVIGGECSPEAVMDKILSSERYEAIKAA</sequence>
<feature type="domain" description="DUF2828" evidence="1">
    <location>
        <begin position="178"/>
        <end position="260"/>
    </location>
</feature>
<dbReference type="InterPro" id="IPR011205">
    <property type="entry name" value="UCP015417_vWA"/>
</dbReference>
<name>A0A1I1QTW0_RUMAL</name>
<dbReference type="eggNOG" id="COG2304">
    <property type="taxonomic scope" value="Bacteria"/>
</dbReference>
<dbReference type="PIRSF" id="PIRSF015417">
    <property type="entry name" value="T31B5_30_vWA"/>
    <property type="match status" value="1"/>
</dbReference>
<proteinExistence type="predicted"/>
<dbReference type="Pfam" id="PF11443">
    <property type="entry name" value="DUF2828"/>
    <property type="match status" value="2"/>
</dbReference>
<dbReference type="InterPro" id="IPR036465">
    <property type="entry name" value="vWFA_dom_sf"/>
</dbReference>
<feature type="domain" description="DUF7788" evidence="2">
    <location>
        <begin position="288"/>
        <end position="468"/>
    </location>
</feature>
<dbReference type="EMBL" id="FOKQ01000048">
    <property type="protein sequence ID" value="SFD21480.1"/>
    <property type="molecule type" value="Genomic_DNA"/>
</dbReference>
<reference evidence="3 4" key="1">
    <citation type="submission" date="2016-10" db="EMBL/GenBank/DDBJ databases">
        <authorList>
            <person name="de Groot N.N."/>
        </authorList>
    </citation>
    <scope>NUCLEOTIDE SEQUENCE [LARGE SCALE GENOMIC DNA]</scope>
    <source>
        <strain evidence="3 4">AR67</strain>
    </source>
</reference>
<accession>A0A1I1QTW0</accession>
<dbReference type="PANTHER" id="PTHR31373:SF27">
    <property type="entry name" value="TROVE DOMAIN-CONTAINING PROTEIN"/>
    <property type="match status" value="1"/>
</dbReference>
<dbReference type="PANTHER" id="PTHR31373">
    <property type="entry name" value="OS06G0652100 PROTEIN"/>
    <property type="match status" value="1"/>
</dbReference>
<evidence type="ECO:0008006" key="5">
    <source>
        <dbReference type="Google" id="ProtNLM"/>
    </source>
</evidence>
<evidence type="ECO:0000259" key="1">
    <source>
        <dbReference type="Pfam" id="PF11443"/>
    </source>
</evidence>
<dbReference type="Proteomes" id="UP000182192">
    <property type="component" value="Unassembled WGS sequence"/>
</dbReference>
<dbReference type="InterPro" id="IPR056690">
    <property type="entry name" value="DUF7788"/>
</dbReference>
<dbReference type="Gene3D" id="3.40.50.410">
    <property type="entry name" value="von Willebrand factor, type A domain"/>
    <property type="match status" value="1"/>
</dbReference>
<gene>
    <name evidence="3" type="ORF">SAMN02910406_03402</name>
</gene>
<dbReference type="AlphaFoldDB" id="A0A1I1QTW0"/>
<dbReference type="InterPro" id="IPR058580">
    <property type="entry name" value="DUF2828"/>
</dbReference>
<dbReference type="RefSeq" id="WP_081358511.1">
    <property type="nucleotide sequence ID" value="NZ_FOKQ01000048.1"/>
</dbReference>
<organism evidence="3 4">
    <name type="scientific">Ruminococcus albus</name>
    <dbReference type="NCBI Taxonomy" id="1264"/>
    <lineage>
        <taxon>Bacteria</taxon>
        <taxon>Bacillati</taxon>
        <taxon>Bacillota</taxon>
        <taxon>Clostridia</taxon>
        <taxon>Eubacteriales</taxon>
        <taxon>Oscillospiraceae</taxon>
        <taxon>Ruminococcus</taxon>
    </lineage>
</organism>
<dbReference type="OrthoDB" id="9255585at2"/>